<dbReference type="GO" id="GO:0020037">
    <property type="term" value="F:heme binding"/>
    <property type="evidence" value="ECO:0007669"/>
    <property type="project" value="InterPro"/>
</dbReference>
<keyword evidence="6" id="KW-0349">Heme</keyword>
<dbReference type="SUPFAM" id="SSF48264">
    <property type="entry name" value="Cytochrome P450"/>
    <property type="match status" value="1"/>
</dbReference>
<keyword evidence="5 6" id="KW-0408">Iron</keyword>
<protein>
    <recommendedName>
        <fullName evidence="9">Cytochrome P450</fullName>
    </recommendedName>
</protein>
<evidence type="ECO:0000313" key="8">
    <source>
        <dbReference type="Proteomes" id="UP001148312"/>
    </source>
</evidence>
<dbReference type="PANTHER" id="PTHR47582:SF1">
    <property type="entry name" value="P450, PUTATIVE (EUROFUNG)-RELATED"/>
    <property type="match status" value="1"/>
</dbReference>
<dbReference type="Proteomes" id="UP001148312">
    <property type="component" value="Unassembled WGS sequence"/>
</dbReference>
<evidence type="ECO:0008006" key="9">
    <source>
        <dbReference type="Google" id="ProtNLM"/>
    </source>
</evidence>
<comment type="cofactor">
    <cofactor evidence="1 6">
        <name>heme</name>
        <dbReference type="ChEBI" id="CHEBI:30413"/>
    </cofactor>
</comment>
<organism evidence="7 8">
    <name type="scientific">Penicillium diatomitis</name>
    <dbReference type="NCBI Taxonomy" id="2819901"/>
    <lineage>
        <taxon>Eukaryota</taxon>
        <taxon>Fungi</taxon>
        <taxon>Dikarya</taxon>
        <taxon>Ascomycota</taxon>
        <taxon>Pezizomycotina</taxon>
        <taxon>Eurotiomycetes</taxon>
        <taxon>Eurotiomycetidae</taxon>
        <taxon>Eurotiales</taxon>
        <taxon>Aspergillaceae</taxon>
        <taxon>Penicillium</taxon>
    </lineage>
</organism>
<evidence type="ECO:0000256" key="5">
    <source>
        <dbReference type="ARBA" id="ARBA00023004"/>
    </source>
</evidence>
<gene>
    <name evidence="7" type="ORF">N7539_009269</name>
</gene>
<accession>A0A9W9WLF4</accession>
<dbReference type="GO" id="GO:0016705">
    <property type="term" value="F:oxidoreductase activity, acting on paired donors, with incorporation or reduction of molecular oxygen"/>
    <property type="evidence" value="ECO:0007669"/>
    <property type="project" value="InterPro"/>
</dbReference>
<dbReference type="GO" id="GO:0004497">
    <property type="term" value="F:monooxygenase activity"/>
    <property type="evidence" value="ECO:0007669"/>
    <property type="project" value="InterPro"/>
</dbReference>
<dbReference type="InterPro" id="IPR001128">
    <property type="entry name" value="Cyt_P450"/>
</dbReference>
<reference evidence="7" key="2">
    <citation type="journal article" date="2023" name="IMA Fungus">
        <title>Comparative genomic study of the Penicillium genus elucidates a diverse pangenome and 15 lateral gene transfer events.</title>
        <authorList>
            <person name="Petersen C."/>
            <person name="Sorensen T."/>
            <person name="Nielsen M.R."/>
            <person name="Sondergaard T.E."/>
            <person name="Sorensen J.L."/>
            <person name="Fitzpatrick D.A."/>
            <person name="Frisvad J.C."/>
            <person name="Nielsen K.L."/>
        </authorList>
    </citation>
    <scope>NUCLEOTIDE SEQUENCE</scope>
    <source>
        <strain evidence="7">IBT 30728</strain>
    </source>
</reference>
<keyword evidence="3 6" id="KW-0479">Metal-binding</keyword>
<dbReference type="GO" id="GO:0005506">
    <property type="term" value="F:iron ion binding"/>
    <property type="evidence" value="ECO:0007669"/>
    <property type="project" value="InterPro"/>
</dbReference>
<dbReference type="Pfam" id="PF00067">
    <property type="entry name" value="p450"/>
    <property type="match status" value="1"/>
</dbReference>
<keyword evidence="4" id="KW-0560">Oxidoreductase</keyword>
<feature type="binding site" description="axial binding residue" evidence="6">
    <location>
        <position position="429"/>
    </location>
    <ligand>
        <name>heme</name>
        <dbReference type="ChEBI" id="CHEBI:30413"/>
    </ligand>
    <ligandPart>
        <name>Fe</name>
        <dbReference type="ChEBI" id="CHEBI:18248"/>
    </ligandPart>
</feature>
<dbReference type="EMBL" id="JAPWDQ010000015">
    <property type="protein sequence ID" value="KAJ5469651.1"/>
    <property type="molecule type" value="Genomic_DNA"/>
</dbReference>
<dbReference type="InterPro" id="IPR053007">
    <property type="entry name" value="CYP450_monoxygenase_sec-met"/>
</dbReference>
<dbReference type="Gene3D" id="1.10.630.10">
    <property type="entry name" value="Cytochrome P450"/>
    <property type="match status" value="1"/>
</dbReference>
<dbReference type="GeneID" id="81629114"/>
<comment type="caution">
    <text evidence="7">The sequence shown here is derived from an EMBL/GenBank/DDBJ whole genome shotgun (WGS) entry which is preliminary data.</text>
</comment>
<evidence type="ECO:0000256" key="1">
    <source>
        <dbReference type="ARBA" id="ARBA00001971"/>
    </source>
</evidence>
<dbReference type="RefSeq" id="XP_056786241.1">
    <property type="nucleotide sequence ID" value="XM_056938864.1"/>
</dbReference>
<sequence>MIETTQLLILGAVVALGLVLLNGRRHDPREPPMVTHGIPILGHAFGLLFNGVGHWGDQAKKHPDQPIIGLDMLINKFYVITSPELVQAVQRNAKTLSFEPLLLFSAKTIAGITNPKALQILKDKEAGGEGLGARIMHSMTPTLIGKPLDKLNLHMIRLIQPFIEQLSETSTFDLYGWCKDATMAASTEATYGPMNPYADKEIQDAWWIFEENLGMLLPNIWPSVLARKPYYARKKVADAVLKYIQADGHKNASELTDVRFKVTVGAGLSLEDYSLLEVSMLLAFISNTVPAMFWCMFDFFSRPQLLAELREEIEANALKVAEDGTHSIDLSAIREKCPLLLSAFQEVLRYRSISSPTRVVVKDTLLADRYLLKAGNSVSMPSLPLSQRPDVWGESQAVFDERRYMSTGDKKDGRRTGGFMTFGVSPTVCPGRHFASSEILLLAAMVMMRYDLEPVGGVWKEPVKVKTSMVSITGPIKGKFPVTAEPRDKYSGVKWGFHVEEGKGQFPLIIG</sequence>
<evidence type="ECO:0000256" key="6">
    <source>
        <dbReference type="PIRSR" id="PIRSR602403-1"/>
    </source>
</evidence>
<dbReference type="CDD" id="cd11040">
    <property type="entry name" value="CYP7_CYP8-like"/>
    <property type="match status" value="1"/>
</dbReference>
<proteinExistence type="inferred from homology"/>
<evidence type="ECO:0000313" key="7">
    <source>
        <dbReference type="EMBL" id="KAJ5469651.1"/>
    </source>
</evidence>
<dbReference type="PANTHER" id="PTHR47582">
    <property type="entry name" value="P450, PUTATIVE (EUROFUNG)-RELATED"/>
    <property type="match status" value="1"/>
</dbReference>
<dbReference type="PRINTS" id="PR00465">
    <property type="entry name" value="EP450IV"/>
</dbReference>
<evidence type="ECO:0000256" key="3">
    <source>
        <dbReference type="ARBA" id="ARBA00022723"/>
    </source>
</evidence>
<comment type="similarity">
    <text evidence="2">Belongs to the cytochrome P450 family.</text>
</comment>
<keyword evidence="8" id="KW-1185">Reference proteome</keyword>
<dbReference type="InterPro" id="IPR002403">
    <property type="entry name" value="Cyt_P450_E_grp-IV"/>
</dbReference>
<reference evidence="7" key="1">
    <citation type="submission" date="2022-12" db="EMBL/GenBank/DDBJ databases">
        <authorList>
            <person name="Petersen C."/>
        </authorList>
    </citation>
    <scope>NUCLEOTIDE SEQUENCE</scope>
    <source>
        <strain evidence="7">IBT 30728</strain>
    </source>
</reference>
<dbReference type="AlphaFoldDB" id="A0A9W9WLF4"/>
<dbReference type="InterPro" id="IPR036396">
    <property type="entry name" value="Cyt_P450_sf"/>
</dbReference>
<dbReference type="GO" id="GO:0043386">
    <property type="term" value="P:mycotoxin biosynthetic process"/>
    <property type="evidence" value="ECO:0007669"/>
    <property type="project" value="UniProtKB-ARBA"/>
</dbReference>
<name>A0A9W9WLF4_9EURO</name>
<evidence type="ECO:0000256" key="2">
    <source>
        <dbReference type="ARBA" id="ARBA00010617"/>
    </source>
</evidence>
<evidence type="ECO:0000256" key="4">
    <source>
        <dbReference type="ARBA" id="ARBA00023002"/>
    </source>
</evidence>